<dbReference type="GO" id="GO:0006417">
    <property type="term" value="P:regulation of translation"/>
    <property type="evidence" value="ECO:0007669"/>
    <property type="project" value="UniProtKB-KW"/>
</dbReference>
<name>A0A2H0BUV7_9BACT</name>
<evidence type="ECO:0000313" key="10">
    <source>
        <dbReference type="Proteomes" id="UP000231246"/>
    </source>
</evidence>
<organism evidence="9 10">
    <name type="scientific">Candidatus Roizmanbacteria bacterium CG22_combo_CG10-13_8_21_14_all_38_20</name>
    <dbReference type="NCBI Taxonomy" id="1974862"/>
    <lineage>
        <taxon>Bacteria</taxon>
        <taxon>Candidatus Roizmaniibacteriota</taxon>
    </lineage>
</organism>
<proteinExistence type="inferred from homology"/>
<dbReference type="GO" id="GO:0015934">
    <property type="term" value="C:large ribosomal subunit"/>
    <property type="evidence" value="ECO:0007669"/>
    <property type="project" value="InterPro"/>
</dbReference>
<reference evidence="9 10" key="1">
    <citation type="submission" date="2017-09" db="EMBL/GenBank/DDBJ databases">
        <title>Depth-based differentiation of microbial function through sediment-hosted aquifers and enrichment of novel symbionts in the deep terrestrial subsurface.</title>
        <authorList>
            <person name="Probst A.J."/>
            <person name="Ladd B."/>
            <person name="Jarett J.K."/>
            <person name="Geller-Mcgrath D.E."/>
            <person name="Sieber C.M."/>
            <person name="Emerson J.B."/>
            <person name="Anantharaman K."/>
            <person name="Thomas B.C."/>
            <person name="Malmstrom R."/>
            <person name="Stieglmeier M."/>
            <person name="Klingl A."/>
            <person name="Woyke T."/>
            <person name="Ryan C.M."/>
            <person name="Banfield J.F."/>
        </authorList>
    </citation>
    <scope>NUCLEOTIDE SEQUENCE [LARGE SCALE GENOMIC DNA]</scope>
    <source>
        <strain evidence="9">CG22_combo_CG10-13_8_21_14_all_38_20</strain>
    </source>
</reference>
<sequence length="260" mass="28173">MGKIRVKQIDENIVEDKKPQKTTKGKVFKKEKKPTHPTSTHGRSARYKSVKKGIIDEAVAVEDAVEKVKKSATAKFVESIELHINVEKIGLRVKVKLPHPLISKKKILYITSDVTKAKKSAVKTDSVELVIKGEEAISEIKSVASAPDVDQIWADPGVMPKLSQIAKIIGPVGLMPNPKHGTLINPDDVAKKLKSLTEGNITLSTESKAAVIHSVIGKANMTSVQLTANVDAVLHAFLPKAINTAYITSTMGPSIQLKLN</sequence>
<dbReference type="AlphaFoldDB" id="A0A2H0BUV7"/>
<keyword evidence="2" id="KW-0678">Repressor</keyword>
<dbReference type="CDD" id="cd00403">
    <property type="entry name" value="Ribosomal_L1"/>
    <property type="match status" value="1"/>
</dbReference>
<evidence type="ECO:0000256" key="1">
    <source>
        <dbReference type="ARBA" id="ARBA00010531"/>
    </source>
</evidence>
<dbReference type="Proteomes" id="UP000231246">
    <property type="component" value="Unassembled WGS sequence"/>
</dbReference>
<keyword evidence="4" id="KW-0689">Ribosomal protein</keyword>
<dbReference type="GO" id="GO:0006412">
    <property type="term" value="P:translation"/>
    <property type="evidence" value="ECO:0007669"/>
    <property type="project" value="InterPro"/>
</dbReference>
<evidence type="ECO:0000313" key="9">
    <source>
        <dbReference type="EMBL" id="PIP61462.1"/>
    </source>
</evidence>
<dbReference type="GO" id="GO:0003735">
    <property type="term" value="F:structural constituent of ribosome"/>
    <property type="evidence" value="ECO:0007669"/>
    <property type="project" value="InterPro"/>
</dbReference>
<feature type="compositionally biased region" description="Basic residues" evidence="8">
    <location>
        <begin position="20"/>
        <end position="35"/>
    </location>
</feature>
<protein>
    <recommendedName>
        <fullName evidence="6">Large ribosomal subunit protein uL1</fullName>
    </recommendedName>
    <alternativeName>
        <fullName evidence="7">50S ribosomal protein L1</fullName>
    </alternativeName>
</protein>
<dbReference type="InterPro" id="IPR002143">
    <property type="entry name" value="Ribosomal_uL1"/>
</dbReference>
<dbReference type="Pfam" id="PF00687">
    <property type="entry name" value="Ribosomal_L1"/>
    <property type="match status" value="1"/>
</dbReference>
<evidence type="ECO:0000256" key="6">
    <source>
        <dbReference type="ARBA" id="ARBA00035241"/>
    </source>
</evidence>
<feature type="region of interest" description="Disordered" evidence="8">
    <location>
        <begin position="1"/>
        <end position="46"/>
    </location>
</feature>
<feature type="compositionally biased region" description="Basic and acidic residues" evidence="8">
    <location>
        <begin position="7"/>
        <end position="19"/>
    </location>
</feature>
<evidence type="ECO:0000256" key="4">
    <source>
        <dbReference type="ARBA" id="ARBA00022980"/>
    </source>
</evidence>
<evidence type="ECO:0000256" key="3">
    <source>
        <dbReference type="ARBA" id="ARBA00022845"/>
    </source>
</evidence>
<dbReference type="InterPro" id="IPR016095">
    <property type="entry name" value="Ribosomal_uL1_3-a/b-sand"/>
</dbReference>
<dbReference type="PANTHER" id="PTHR36427:SF3">
    <property type="entry name" value="LARGE RIBOSOMAL SUBUNIT PROTEIN UL1M"/>
    <property type="match status" value="1"/>
</dbReference>
<keyword evidence="3" id="KW-0810">Translation regulation</keyword>
<comment type="similarity">
    <text evidence="1">Belongs to the universal ribosomal protein uL1 family.</text>
</comment>
<dbReference type="PIRSF" id="PIRSF002155">
    <property type="entry name" value="Ribosomal_L1"/>
    <property type="match status" value="1"/>
</dbReference>
<dbReference type="InterPro" id="IPR023674">
    <property type="entry name" value="Ribosomal_uL1-like"/>
</dbReference>
<evidence type="ECO:0000256" key="2">
    <source>
        <dbReference type="ARBA" id="ARBA00022491"/>
    </source>
</evidence>
<evidence type="ECO:0000256" key="8">
    <source>
        <dbReference type="SAM" id="MobiDB-lite"/>
    </source>
</evidence>
<dbReference type="Gene3D" id="3.40.50.790">
    <property type="match status" value="1"/>
</dbReference>
<keyword evidence="5" id="KW-0687">Ribonucleoprotein</keyword>
<comment type="caution">
    <text evidence="9">The sequence shown here is derived from an EMBL/GenBank/DDBJ whole genome shotgun (WGS) entry which is preliminary data.</text>
</comment>
<dbReference type="Gene3D" id="3.30.190.20">
    <property type="match status" value="1"/>
</dbReference>
<dbReference type="PANTHER" id="PTHR36427">
    <property type="entry name" value="54S RIBOSOMAL PROTEIN L1, MITOCHONDRIAL"/>
    <property type="match status" value="1"/>
</dbReference>
<accession>A0A2H0BUV7</accession>
<dbReference type="SUPFAM" id="SSF56808">
    <property type="entry name" value="Ribosomal protein L1"/>
    <property type="match status" value="1"/>
</dbReference>
<evidence type="ECO:0000256" key="5">
    <source>
        <dbReference type="ARBA" id="ARBA00023274"/>
    </source>
</evidence>
<dbReference type="EMBL" id="PCTA01000026">
    <property type="protein sequence ID" value="PIP61462.1"/>
    <property type="molecule type" value="Genomic_DNA"/>
</dbReference>
<evidence type="ECO:0000256" key="7">
    <source>
        <dbReference type="ARBA" id="ARBA00035452"/>
    </source>
</evidence>
<dbReference type="GO" id="GO:0003723">
    <property type="term" value="F:RNA binding"/>
    <property type="evidence" value="ECO:0007669"/>
    <property type="project" value="InterPro"/>
</dbReference>
<dbReference type="InterPro" id="IPR028364">
    <property type="entry name" value="Ribosomal_uL1/biogenesis"/>
</dbReference>
<gene>
    <name evidence="9" type="ORF">COW99_04135</name>
</gene>